<dbReference type="InterPro" id="IPR004518">
    <property type="entry name" value="MazG-like_dom"/>
</dbReference>
<dbReference type="AlphaFoldDB" id="A0A0F9I4A8"/>
<reference evidence="2" key="1">
    <citation type="journal article" date="2015" name="Nature">
        <title>Complex archaea that bridge the gap between prokaryotes and eukaryotes.</title>
        <authorList>
            <person name="Spang A."/>
            <person name="Saw J.H."/>
            <person name="Jorgensen S.L."/>
            <person name="Zaremba-Niedzwiedzka K."/>
            <person name="Martijn J."/>
            <person name="Lind A.E."/>
            <person name="van Eijk R."/>
            <person name="Schleper C."/>
            <person name="Guy L."/>
            <person name="Ettema T.J."/>
        </authorList>
    </citation>
    <scope>NUCLEOTIDE SEQUENCE</scope>
</reference>
<dbReference type="Pfam" id="PF03819">
    <property type="entry name" value="MazG"/>
    <property type="match status" value="1"/>
</dbReference>
<gene>
    <name evidence="2" type="ORF">LCGC14_1625180</name>
</gene>
<proteinExistence type="predicted"/>
<protein>
    <recommendedName>
        <fullName evidence="1">NTP pyrophosphohydrolase MazG-like domain-containing protein</fullName>
    </recommendedName>
</protein>
<name>A0A0F9I4A8_9ZZZZ</name>
<dbReference type="EMBL" id="LAZR01013330">
    <property type="protein sequence ID" value="KKM22451.1"/>
    <property type="molecule type" value="Genomic_DNA"/>
</dbReference>
<accession>A0A0F9I4A8</accession>
<dbReference type="Gene3D" id="1.10.287.1080">
    <property type="entry name" value="MazG-like"/>
    <property type="match status" value="1"/>
</dbReference>
<dbReference type="SUPFAM" id="SSF101386">
    <property type="entry name" value="all-alpha NTP pyrophosphatases"/>
    <property type="match status" value="1"/>
</dbReference>
<sequence length="335" mass="38996">MKKAKIKKLEFIYEKVRQSGTKNSTEQFIYTVEEIGEIAEVLRCLNKDIRKKNKDKNDLASEIGDTLITLYLITKFEDLDFFDILEKGIDKEYNRWKKKKYEMDKEEDLKPKLFNKRFEEAGKFTAHLEESPDSKSPSIVICDECGCANGVHIACGKHVDENGMFIKDKPSEAKPPSLDDLYYEHHFGQYTKENPSEQDEPSLKKLNAMVPELRKHGYLVEKDLKKPPSVFGFDMETTNYLNPNKFENPSEQEHSTRIFEPSNEVASILKEELYSKKYGDYEEEKEPKPQSICTLQEQKKCYTSKSILCLNDKITTCMYSKTKLEKPSENKELEP</sequence>
<evidence type="ECO:0000259" key="1">
    <source>
        <dbReference type="Pfam" id="PF03819"/>
    </source>
</evidence>
<feature type="domain" description="NTP pyrophosphohydrolase MazG-like" evidence="1">
    <location>
        <begin position="30"/>
        <end position="95"/>
    </location>
</feature>
<comment type="caution">
    <text evidence="2">The sequence shown here is derived from an EMBL/GenBank/DDBJ whole genome shotgun (WGS) entry which is preliminary data.</text>
</comment>
<evidence type="ECO:0000313" key="2">
    <source>
        <dbReference type="EMBL" id="KKM22451.1"/>
    </source>
</evidence>
<organism evidence="2">
    <name type="scientific">marine sediment metagenome</name>
    <dbReference type="NCBI Taxonomy" id="412755"/>
    <lineage>
        <taxon>unclassified sequences</taxon>
        <taxon>metagenomes</taxon>
        <taxon>ecological metagenomes</taxon>
    </lineage>
</organism>